<name>A0A0N4X8P9_HAEPC</name>
<protein>
    <submittedName>
        <fullName evidence="1">TetR/AcrR family transcriptional regulator</fullName>
    </submittedName>
</protein>
<accession>A0A0N4X8P9</accession>
<proteinExistence type="predicted"/>
<organism evidence="1">
    <name type="scientific">Haemonchus placei</name>
    <name type="common">Barber's pole worm</name>
    <dbReference type="NCBI Taxonomy" id="6290"/>
    <lineage>
        <taxon>Eukaryota</taxon>
        <taxon>Metazoa</taxon>
        <taxon>Ecdysozoa</taxon>
        <taxon>Nematoda</taxon>
        <taxon>Chromadorea</taxon>
        <taxon>Rhabditida</taxon>
        <taxon>Rhabditina</taxon>
        <taxon>Rhabditomorpha</taxon>
        <taxon>Strongyloidea</taxon>
        <taxon>Trichostrongylidae</taxon>
        <taxon>Haemonchus</taxon>
    </lineage>
</organism>
<dbReference type="AlphaFoldDB" id="A0A0N4X8P9"/>
<reference evidence="1" key="1">
    <citation type="submission" date="2017-02" db="UniProtKB">
        <authorList>
            <consortium name="WormBaseParasite"/>
        </authorList>
    </citation>
    <scope>IDENTIFICATION</scope>
</reference>
<sequence length="66" mass="7182">LSYRLVCLVDFVFRVVRIEVRTEVAGPDGFSVRSGVIICIESVGLGVDARPVAAETADVFRSLSRI</sequence>
<dbReference type="WBParaSite" id="HPLM_0002074101-mRNA-1">
    <property type="protein sequence ID" value="HPLM_0002074101-mRNA-1"/>
    <property type="gene ID" value="HPLM_0002074101"/>
</dbReference>
<evidence type="ECO:0000313" key="1">
    <source>
        <dbReference type="WBParaSite" id="HPLM_0002074101-mRNA-1"/>
    </source>
</evidence>